<evidence type="ECO:0000313" key="2">
    <source>
        <dbReference type="Proteomes" id="UP001331561"/>
    </source>
</evidence>
<dbReference type="PANTHER" id="PTHR40267">
    <property type="entry name" value="BLR3294 PROTEIN"/>
    <property type="match status" value="1"/>
</dbReference>
<dbReference type="EMBL" id="JAYXHS010000002">
    <property type="protein sequence ID" value="MEC5385991.1"/>
    <property type="molecule type" value="Genomic_DNA"/>
</dbReference>
<dbReference type="Gene3D" id="3.40.50.12500">
    <property type="match status" value="1"/>
</dbReference>
<protein>
    <submittedName>
        <fullName evidence="1">Asp/Glu/hydantoin racemase</fullName>
    </submittedName>
</protein>
<dbReference type="InterPro" id="IPR026286">
    <property type="entry name" value="MaiA/AMDase"/>
</dbReference>
<dbReference type="Proteomes" id="UP001331561">
    <property type="component" value="Unassembled WGS sequence"/>
</dbReference>
<reference evidence="1 2" key="1">
    <citation type="submission" date="2024-01" db="EMBL/GenBank/DDBJ databases">
        <title>Uliginosibacterium soil sp. nov.</title>
        <authorList>
            <person name="Lv Y."/>
        </authorList>
    </citation>
    <scope>NUCLEOTIDE SEQUENCE [LARGE SCALE GENOMIC DNA]</scope>
    <source>
        <strain evidence="1 2">H3</strain>
    </source>
</reference>
<dbReference type="RefSeq" id="WP_327598972.1">
    <property type="nucleotide sequence ID" value="NZ_JAYXHS010000002.1"/>
</dbReference>
<keyword evidence="2" id="KW-1185">Reference proteome</keyword>
<proteinExistence type="predicted"/>
<sequence length="256" mass="26517">MSLDSVIPASAAAAYAAQHQFIGVITPSGNTVVERITQGVLRDLPTVSPHFSRTPVFGSKDPSPDAYAYEGILAAAQLLTHARPDVLVWNGSKGAGIGFAHDVALASEIQAHTGITATTSILGLKIALAVRGITRIAVVTPYSDAGQKSALDCLAREGYDCVAEAHAGLSDNLSYACVPLDRIREMAHGVMLARPEAIVCLCTNFPAAVVAAPLEAELGVPVLDSTALGVWSALHVCGVDTSPAAPRWGSLFGLQP</sequence>
<organism evidence="1 2">
    <name type="scientific">Uliginosibacterium silvisoli</name>
    <dbReference type="NCBI Taxonomy" id="3114758"/>
    <lineage>
        <taxon>Bacteria</taxon>
        <taxon>Pseudomonadati</taxon>
        <taxon>Pseudomonadota</taxon>
        <taxon>Betaproteobacteria</taxon>
        <taxon>Rhodocyclales</taxon>
        <taxon>Zoogloeaceae</taxon>
        <taxon>Uliginosibacterium</taxon>
    </lineage>
</organism>
<name>A0ABU6K3G7_9RHOO</name>
<dbReference type="Pfam" id="PF17645">
    <property type="entry name" value="Amdase"/>
    <property type="match status" value="1"/>
</dbReference>
<evidence type="ECO:0000313" key="1">
    <source>
        <dbReference type="EMBL" id="MEC5385991.1"/>
    </source>
</evidence>
<dbReference type="PANTHER" id="PTHR40267:SF1">
    <property type="entry name" value="BLR3294 PROTEIN"/>
    <property type="match status" value="1"/>
</dbReference>
<accession>A0ABU6K3G7</accession>
<gene>
    <name evidence="1" type="ORF">VVD49_09660</name>
</gene>
<dbReference type="InterPro" id="IPR053714">
    <property type="entry name" value="Iso_Racemase_Enz_sf"/>
</dbReference>
<comment type="caution">
    <text evidence="1">The sequence shown here is derived from an EMBL/GenBank/DDBJ whole genome shotgun (WGS) entry which is preliminary data.</text>
</comment>
<dbReference type="PIRSF" id="PIRSF015736">
    <property type="entry name" value="MI"/>
    <property type="match status" value="1"/>
</dbReference>